<dbReference type="PANTHER" id="PTHR10160">
    <property type="entry name" value="NAD(P) TRANSHYDROGENASE"/>
    <property type="match status" value="1"/>
</dbReference>
<dbReference type="CDD" id="cd05304">
    <property type="entry name" value="Rubrum_tdh"/>
    <property type="match status" value="1"/>
</dbReference>
<evidence type="ECO:0000256" key="3">
    <source>
        <dbReference type="ARBA" id="ARBA00022741"/>
    </source>
</evidence>
<dbReference type="SUPFAM" id="SSF51735">
    <property type="entry name" value="NAD(P)-binding Rossmann-fold domains"/>
    <property type="match status" value="1"/>
</dbReference>
<dbReference type="RefSeq" id="WP_148899051.1">
    <property type="nucleotide sequence ID" value="NZ_VNHY01000002.1"/>
</dbReference>
<reference evidence="13 14" key="1">
    <citation type="submission" date="2019-07" db="EMBL/GenBank/DDBJ databases">
        <title>Genomic Encyclopedia of Archaeal and Bacterial Type Strains, Phase II (KMG-II): from individual species to whole genera.</title>
        <authorList>
            <person name="Goeker M."/>
        </authorList>
    </citation>
    <scope>NUCLEOTIDE SEQUENCE [LARGE SCALE GENOMIC DNA]</scope>
    <source>
        <strain evidence="13 14">DSM 21935</strain>
    </source>
</reference>
<evidence type="ECO:0000259" key="11">
    <source>
        <dbReference type="SMART" id="SM01002"/>
    </source>
</evidence>
<dbReference type="GO" id="GO:0005886">
    <property type="term" value="C:plasma membrane"/>
    <property type="evidence" value="ECO:0007669"/>
    <property type="project" value="TreeGrafter"/>
</dbReference>
<dbReference type="InterPro" id="IPR007698">
    <property type="entry name" value="AlaDH/PNT_NAD(H)-bd"/>
</dbReference>
<evidence type="ECO:0000256" key="1">
    <source>
        <dbReference type="ARBA" id="ARBA00003943"/>
    </source>
</evidence>
<dbReference type="SMART" id="SM01002">
    <property type="entry name" value="AlaDh_PNT_C"/>
    <property type="match status" value="1"/>
</dbReference>
<comment type="catalytic activity">
    <reaction evidence="7">
        <text>NAD(+) + NADPH + H(+)(in) = NADH + NADP(+) + H(+)(out)</text>
        <dbReference type="Rhea" id="RHEA:47992"/>
        <dbReference type="ChEBI" id="CHEBI:15378"/>
        <dbReference type="ChEBI" id="CHEBI:57540"/>
        <dbReference type="ChEBI" id="CHEBI:57783"/>
        <dbReference type="ChEBI" id="CHEBI:57945"/>
        <dbReference type="ChEBI" id="CHEBI:58349"/>
        <dbReference type="EC" id="7.1.1.1"/>
    </reaction>
</comment>
<evidence type="ECO:0000256" key="4">
    <source>
        <dbReference type="ARBA" id="ARBA00022857"/>
    </source>
</evidence>
<evidence type="ECO:0000256" key="5">
    <source>
        <dbReference type="ARBA" id="ARBA00022967"/>
    </source>
</evidence>
<evidence type="ECO:0000256" key="7">
    <source>
        <dbReference type="ARBA" id="ARBA00048202"/>
    </source>
</evidence>
<sequence length="374" mass="40700">MIVAIPKETAEREKRVALIPETIANLVEKGLEVRVESDAGRAANYLDETYQEAGAEIVKDRNKLFKEADILISIQTPPKEDLEQMKAESILICFLWALQNEETVTLLKKENITALGMDAIPRISRAQNMDALSSMSSIAGYKAALIGANELDRYLPMMMTAAGTIAPAKVLVLGAGVAGLQAIATNKRLGAVVEAFDIRPAVKEQVESLGATFIEVPDLDDESETEGGYAKELAEDEQERQRQIIHEHAKKSDIIITTALIPGKPAPLLVTKEMVKDMHAGAAIVDLAAEQGGNCEVTKPGETTVTDEVKVIGPLNIPSMLAYHASQMYSKNMLALLNHLLDEDGTPEFDFDDEITLKTTITHQGDIISPILKE</sequence>
<dbReference type="Pfam" id="PF05222">
    <property type="entry name" value="AlaDh_PNT_N"/>
    <property type="match status" value="1"/>
</dbReference>
<dbReference type="Pfam" id="PF01262">
    <property type="entry name" value="AlaDh_PNT_C"/>
    <property type="match status" value="1"/>
</dbReference>
<proteinExistence type="predicted"/>
<dbReference type="FunFam" id="3.40.50.720:FF:000188">
    <property type="entry name" value="NAD(P) transhydrogenase alpha subunit 1"/>
    <property type="match status" value="1"/>
</dbReference>
<accession>A0A5D3YKE4</accession>
<dbReference type="InterPro" id="IPR007886">
    <property type="entry name" value="AlaDH/PNT_N"/>
</dbReference>
<evidence type="ECO:0000256" key="10">
    <source>
        <dbReference type="ARBA" id="ARBA00084087"/>
    </source>
</evidence>
<dbReference type="SUPFAM" id="SSF52283">
    <property type="entry name" value="Formate/glycerate dehydrogenase catalytic domain-like"/>
    <property type="match status" value="1"/>
</dbReference>
<keyword evidence="14" id="KW-1185">Reference proteome</keyword>
<comment type="function">
    <text evidence="1">The transhydrogenation between NADH and NADP is coupled to respiration and ATP hydrolysis and functions as a proton pump across the membrane.</text>
</comment>
<evidence type="ECO:0000256" key="6">
    <source>
        <dbReference type="ARBA" id="ARBA00023027"/>
    </source>
</evidence>
<feature type="domain" description="Alanine dehydrogenase/pyridine nucleotide transhydrogenase NAD(H)-binding" evidence="11">
    <location>
        <begin position="148"/>
        <end position="313"/>
    </location>
</feature>
<keyword evidence="6" id="KW-0520">NAD</keyword>
<dbReference type="SMART" id="SM01003">
    <property type="entry name" value="AlaDh_PNT_N"/>
    <property type="match status" value="1"/>
</dbReference>
<evidence type="ECO:0000256" key="8">
    <source>
        <dbReference type="ARBA" id="ARBA00071353"/>
    </source>
</evidence>
<organism evidence="13 14">
    <name type="scientific">Fodinibius salinus</name>
    <dbReference type="NCBI Taxonomy" id="860790"/>
    <lineage>
        <taxon>Bacteria</taxon>
        <taxon>Pseudomonadati</taxon>
        <taxon>Balneolota</taxon>
        <taxon>Balneolia</taxon>
        <taxon>Balneolales</taxon>
        <taxon>Balneolaceae</taxon>
        <taxon>Fodinibius</taxon>
    </lineage>
</organism>
<evidence type="ECO:0000256" key="9">
    <source>
        <dbReference type="ARBA" id="ARBA00076996"/>
    </source>
</evidence>
<dbReference type="GO" id="GO:0008750">
    <property type="term" value="F:proton-translocating NAD(P)+ transhydrogenase activity"/>
    <property type="evidence" value="ECO:0007669"/>
    <property type="project" value="UniProtKB-EC"/>
</dbReference>
<dbReference type="OrthoDB" id="9804592at2"/>
<dbReference type="Gene3D" id="3.40.50.720">
    <property type="entry name" value="NAD(P)-binding Rossmann-like Domain"/>
    <property type="match status" value="2"/>
</dbReference>
<name>A0A5D3YKE4_9BACT</name>
<dbReference type="EMBL" id="VNHY01000002">
    <property type="protein sequence ID" value="TYP94022.1"/>
    <property type="molecule type" value="Genomic_DNA"/>
</dbReference>
<evidence type="ECO:0000313" key="13">
    <source>
        <dbReference type="EMBL" id="TYP94022.1"/>
    </source>
</evidence>
<keyword evidence="5" id="KW-1278">Translocase</keyword>
<dbReference type="PANTHER" id="PTHR10160:SF19">
    <property type="entry name" value="PROTON-TRANSLOCATING NAD(P)(+) TRANSHYDROGENASE"/>
    <property type="match status" value="1"/>
</dbReference>
<dbReference type="EC" id="7.1.1.1" evidence="2"/>
<dbReference type="AlphaFoldDB" id="A0A5D3YKE4"/>
<protein>
    <recommendedName>
        <fullName evidence="8">NAD(P) transhydrogenase subunit alpha part 1</fullName>
        <ecNumber evidence="2">7.1.1.1</ecNumber>
    </recommendedName>
    <alternativeName>
        <fullName evidence="10">Nicotinamide nucleotide transhydrogenase subunit alpha 1</fullName>
    </alternativeName>
    <alternativeName>
        <fullName evidence="9">Pyridine nucleotide transhydrogenase subunit alpha 1</fullName>
    </alternativeName>
</protein>
<feature type="domain" description="Alanine dehydrogenase/pyridine nucleotide transhydrogenase N-terminal" evidence="12">
    <location>
        <begin position="4"/>
        <end position="139"/>
    </location>
</feature>
<keyword evidence="3" id="KW-0547">Nucleotide-binding</keyword>
<dbReference type="NCBIfam" id="NF006942">
    <property type="entry name" value="PRK09424.1"/>
    <property type="match status" value="1"/>
</dbReference>
<gene>
    <name evidence="13" type="ORF">LX73_1743</name>
</gene>
<keyword evidence="4" id="KW-0521">NADP</keyword>
<dbReference type="GO" id="GO:0006740">
    <property type="term" value="P:NADPH regeneration"/>
    <property type="evidence" value="ECO:0007669"/>
    <property type="project" value="TreeGrafter"/>
</dbReference>
<evidence type="ECO:0000259" key="12">
    <source>
        <dbReference type="SMART" id="SM01003"/>
    </source>
</evidence>
<dbReference type="GO" id="GO:0050661">
    <property type="term" value="F:NADP binding"/>
    <property type="evidence" value="ECO:0007669"/>
    <property type="project" value="TreeGrafter"/>
</dbReference>
<comment type="caution">
    <text evidence="13">The sequence shown here is derived from an EMBL/GenBank/DDBJ whole genome shotgun (WGS) entry which is preliminary data.</text>
</comment>
<dbReference type="Proteomes" id="UP000324595">
    <property type="component" value="Unassembled WGS sequence"/>
</dbReference>
<evidence type="ECO:0000256" key="2">
    <source>
        <dbReference type="ARBA" id="ARBA00012943"/>
    </source>
</evidence>
<dbReference type="InterPro" id="IPR036291">
    <property type="entry name" value="NAD(P)-bd_dom_sf"/>
</dbReference>
<evidence type="ECO:0000313" key="14">
    <source>
        <dbReference type="Proteomes" id="UP000324595"/>
    </source>
</evidence>